<dbReference type="InterPro" id="IPR010987">
    <property type="entry name" value="Glutathione-S-Trfase_C-like"/>
</dbReference>
<dbReference type="AlphaFoldDB" id="A0AAV5L769"/>
<dbReference type="Proteomes" id="UP001054252">
    <property type="component" value="Unassembled WGS sequence"/>
</dbReference>
<organism evidence="3 4">
    <name type="scientific">Rubroshorea leprosula</name>
    <dbReference type="NCBI Taxonomy" id="152421"/>
    <lineage>
        <taxon>Eukaryota</taxon>
        <taxon>Viridiplantae</taxon>
        <taxon>Streptophyta</taxon>
        <taxon>Embryophyta</taxon>
        <taxon>Tracheophyta</taxon>
        <taxon>Spermatophyta</taxon>
        <taxon>Magnoliopsida</taxon>
        <taxon>eudicotyledons</taxon>
        <taxon>Gunneridae</taxon>
        <taxon>Pentapetalae</taxon>
        <taxon>rosids</taxon>
        <taxon>malvids</taxon>
        <taxon>Malvales</taxon>
        <taxon>Dipterocarpaceae</taxon>
        <taxon>Rubroshorea</taxon>
    </lineage>
</organism>
<dbReference type="SUPFAM" id="SSF47616">
    <property type="entry name" value="GST C-terminal domain-like"/>
    <property type="match status" value="1"/>
</dbReference>
<protein>
    <recommendedName>
        <fullName evidence="2">GST C-terminal domain-containing protein</fullName>
    </recommendedName>
</protein>
<evidence type="ECO:0000313" key="4">
    <source>
        <dbReference type="Proteomes" id="UP001054252"/>
    </source>
</evidence>
<gene>
    <name evidence="3" type="ORF">SLEP1_g41546</name>
</gene>
<dbReference type="PANTHER" id="PTHR11260:SF676">
    <property type="entry name" value="GLUTATHIONE S-TRANSFERASE U8"/>
    <property type="match status" value="1"/>
</dbReference>
<dbReference type="CDD" id="cd03185">
    <property type="entry name" value="GST_C_Tau"/>
    <property type="match status" value="1"/>
</dbReference>
<dbReference type="InterPro" id="IPR045074">
    <property type="entry name" value="GST_C_Tau"/>
</dbReference>
<comment type="caution">
    <text evidence="3">The sequence shown here is derived from an EMBL/GenBank/DDBJ whole genome shotgun (WGS) entry which is preliminary data.</text>
</comment>
<dbReference type="Gene3D" id="1.20.1050.10">
    <property type="match status" value="1"/>
</dbReference>
<evidence type="ECO:0000313" key="3">
    <source>
        <dbReference type="EMBL" id="GKV32987.1"/>
    </source>
</evidence>
<dbReference type="InterPro" id="IPR036282">
    <property type="entry name" value="Glutathione-S-Trfase_C_sf"/>
</dbReference>
<evidence type="ECO:0000256" key="1">
    <source>
        <dbReference type="ARBA" id="ARBA00004514"/>
    </source>
</evidence>
<name>A0AAV5L769_9ROSI</name>
<dbReference type="EMBL" id="BPVZ01000098">
    <property type="protein sequence ID" value="GKV32987.1"/>
    <property type="molecule type" value="Genomic_DNA"/>
</dbReference>
<comment type="subcellular location">
    <subcellularLocation>
        <location evidence="1">Cytoplasm</location>
        <location evidence="1">Cytosol</location>
    </subcellularLocation>
</comment>
<dbReference type="GO" id="GO:0004364">
    <property type="term" value="F:glutathione transferase activity"/>
    <property type="evidence" value="ECO:0007669"/>
    <property type="project" value="InterPro"/>
</dbReference>
<proteinExistence type="predicted"/>
<dbReference type="InterPro" id="IPR004046">
    <property type="entry name" value="GST_C"/>
</dbReference>
<dbReference type="PROSITE" id="PS50405">
    <property type="entry name" value="GST_CTER"/>
    <property type="match status" value="1"/>
</dbReference>
<dbReference type="GO" id="GO:0006749">
    <property type="term" value="P:glutathione metabolic process"/>
    <property type="evidence" value="ECO:0007669"/>
    <property type="project" value="InterPro"/>
</dbReference>
<accession>A0AAV5L769</accession>
<dbReference type="Pfam" id="PF00043">
    <property type="entry name" value="GST_C"/>
    <property type="match status" value="1"/>
</dbReference>
<sequence>MRHGKTILSCPKIPMTEPFLVFGQNSLMRRLRITLRSIFAAAGDSKELKIRSNQEVVEEVIEQLKILENELTGKEFFGGDKIGNLDIVANVLAFWFIVGQEFSGVNVLTEEKFPMIYKWIGTLRRSMQSWTASLH</sequence>
<keyword evidence="4" id="KW-1185">Reference proteome</keyword>
<dbReference type="InterPro" id="IPR045073">
    <property type="entry name" value="Omega/Tau-like"/>
</dbReference>
<dbReference type="PANTHER" id="PTHR11260">
    <property type="entry name" value="GLUTATHIONE S-TRANSFERASE, GST, SUPERFAMILY, GST DOMAIN CONTAINING"/>
    <property type="match status" value="1"/>
</dbReference>
<evidence type="ECO:0000259" key="2">
    <source>
        <dbReference type="PROSITE" id="PS50405"/>
    </source>
</evidence>
<reference evidence="3 4" key="1">
    <citation type="journal article" date="2021" name="Commun. Biol.">
        <title>The genome of Shorea leprosula (Dipterocarpaceae) highlights the ecological relevance of drought in aseasonal tropical rainforests.</title>
        <authorList>
            <person name="Ng K.K.S."/>
            <person name="Kobayashi M.J."/>
            <person name="Fawcett J.A."/>
            <person name="Hatakeyama M."/>
            <person name="Paape T."/>
            <person name="Ng C.H."/>
            <person name="Ang C.C."/>
            <person name="Tnah L.H."/>
            <person name="Lee C.T."/>
            <person name="Nishiyama T."/>
            <person name="Sese J."/>
            <person name="O'Brien M.J."/>
            <person name="Copetti D."/>
            <person name="Mohd Noor M.I."/>
            <person name="Ong R.C."/>
            <person name="Putra M."/>
            <person name="Sireger I.Z."/>
            <person name="Indrioko S."/>
            <person name="Kosugi Y."/>
            <person name="Izuno A."/>
            <person name="Isagi Y."/>
            <person name="Lee S.L."/>
            <person name="Shimizu K.K."/>
        </authorList>
    </citation>
    <scope>NUCLEOTIDE SEQUENCE [LARGE SCALE GENOMIC DNA]</scope>
    <source>
        <strain evidence="3">214</strain>
    </source>
</reference>
<dbReference type="GO" id="GO:0005829">
    <property type="term" value="C:cytosol"/>
    <property type="evidence" value="ECO:0007669"/>
    <property type="project" value="UniProtKB-SubCell"/>
</dbReference>
<feature type="domain" description="GST C-terminal" evidence="2">
    <location>
        <begin position="10"/>
        <end position="135"/>
    </location>
</feature>